<name>A0A0A1MYM9_9BACI</name>
<protein>
    <recommendedName>
        <fullName evidence="3">YtzH-like protein</fullName>
    </recommendedName>
</protein>
<reference evidence="1 2" key="1">
    <citation type="submission" date="2014-11" db="EMBL/GenBank/DDBJ databases">
        <authorList>
            <person name="Urmite Genomes Urmite Genomes"/>
        </authorList>
    </citation>
    <scope>NUCLEOTIDE SEQUENCE [LARGE SCALE GENOMIC DNA]</scope>
    <source>
        <strain evidence="1 2">Oc5</strain>
    </source>
</reference>
<dbReference type="InterPro" id="IPR025547">
    <property type="entry name" value="YtzH"/>
</dbReference>
<evidence type="ECO:0000313" key="1">
    <source>
        <dbReference type="EMBL" id="CEI84624.1"/>
    </source>
</evidence>
<dbReference type="STRING" id="545501.BN997_04578"/>
<dbReference type="RefSeq" id="WP_042535581.1">
    <property type="nucleotide sequence ID" value="NZ_CAXOIH010000019.1"/>
</dbReference>
<dbReference type="Proteomes" id="UP000040453">
    <property type="component" value="Unassembled WGS sequence"/>
</dbReference>
<evidence type="ECO:0000313" key="2">
    <source>
        <dbReference type="Proteomes" id="UP000040453"/>
    </source>
</evidence>
<dbReference type="Pfam" id="PF14165">
    <property type="entry name" value="YtzH"/>
    <property type="match status" value="1"/>
</dbReference>
<keyword evidence="2" id="KW-1185">Reference proteome</keyword>
<dbReference type="AlphaFoldDB" id="A0A0A1MYM9"/>
<evidence type="ECO:0008006" key="3">
    <source>
        <dbReference type="Google" id="ProtNLM"/>
    </source>
</evidence>
<dbReference type="EMBL" id="CDGG01000001">
    <property type="protein sequence ID" value="CEI84624.1"/>
    <property type="molecule type" value="Genomic_DNA"/>
</dbReference>
<gene>
    <name evidence="1" type="ORF">BN997_04578</name>
</gene>
<sequence length="93" mass="10584">MQLSLQNKLQLLCDILDEHQSDSSVSPNEHAQLERLTASLLAQQELSDQDIQDVLTRIYQYGKDGAAASDLTKHIGDHQDQFQHWINTVQQNL</sequence>
<proteinExistence type="predicted"/>
<organism evidence="1 2">
    <name type="scientific">Oceanobacillus oncorhynchi</name>
    <dbReference type="NCBI Taxonomy" id="545501"/>
    <lineage>
        <taxon>Bacteria</taxon>
        <taxon>Bacillati</taxon>
        <taxon>Bacillota</taxon>
        <taxon>Bacilli</taxon>
        <taxon>Bacillales</taxon>
        <taxon>Bacillaceae</taxon>
        <taxon>Oceanobacillus</taxon>
    </lineage>
</organism>
<accession>A0A0A1MYM9</accession>
<dbReference type="OrthoDB" id="2968867at2"/>